<reference evidence="12" key="1">
    <citation type="journal article" date="2020" name="Nature">
        <title>Giant virus diversity and host interactions through global metagenomics.</title>
        <authorList>
            <person name="Schulz F."/>
            <person name="Roux S."/>
            <person name="Paez-Espino D."/>
            <person name="Jungbluth S."/>
            <person name="Walsh D.A."/>
            <person name="Denef V.J."/>
            <person name="McMahon K.D."/>
            <person name="Konstantinidis K.T."/>
            <person name="Eloe-Fadrosh E.A."/>
            <person name="Kyrpides N.C."/>
            <person name="Woyke T."/>
        </authorList>
    </citation>
    <scope>NUCLEOTIDE SEQUENCE</scope>
    <source>
        <strain evidence="12">GVMAG-M-3300024258-28</strain>
    </source>
</reference>
<sequence>MTTATITFIEALRTKDEKIRNILNLETCISVVATFFYGKFVHSIETDKEINYEKINETRYTDWAITTPIMLLVLVLALLYNNKSGAMKFSSYLIILLLNYGMLGMGYIGELGILSKTNSNIGGFGFIYYKYLHNKFNFDNSILFWAFVILWALYGVIYMMDEIAKNVGYNVLDLFSKCFVGIFFWAYYANVFTL</sequence>
<evidence type="ECO:0000256" key="6">
    <source>
        <dbReference type="ARBA" id="ARBA00022925"/>
    </source>
</evidence>
<keyword evidence="9 11" id="KW-0472">Membrane</keyword>
<evidence type="ECO:0000256" key="8">
    <source>
        <dbReference type="ARBA" id="ARBA00022991"/>
    </source>
</evidence>
<evidence type="ECO:0000256" key="5">
    <source>
        <dbReference type="ARBA" id="ARBA00022692"/>
    </source>
</evidence>
<comment type="subcellular location">
    <subcellularLocation>
        <location evidence="1">Membrane</location>
        <topology evidence="1">Multi-pass membrane protein</topology>
    </subcellularLocation>
</comment>
<keyword evidence="7 11" id="KW-1133">Transmembrane helix</keyword>
<protein>
    <submittedName>
        <fullName evidence="12">Uncharacterized protein</fullName>
    </submittedName>
</protein>
<evidence type="ECO:0000256" key="7">
    <source>
        <dbReference type="ARBA" id="ARBA00022989"/>
    </source>
</evidence>
<evidence type="ECO:0000313" key="12">
    <source>
        <dbReference type="EMBL" id="QHT94297.1"/>
    </source>
</evidence>
<feature type="transmembrane region" description="Helical" evidence="11">
    <location>
        <begin position="142"/>
        <end position="160"/>
    </location>
</feature>
<keyword evidence="3" id="KW-0600">Photoreceptor protein</keyword>
<keyword evidence="8" id="KW-0157">Chromophore</keyword>
<evidence type="ECO:0000256" key="3">
    <source>
        <dbReference type="ARBA" id="ARBA00022543"/>
    </source>
</evidence>
<evidence type="ECO:0000256" key="1">
    <source>
        <dbReference type="ARBA" id="ARBA00004141"/>
    </source>
</evidence>
<feature type="transmembrane region" description="Helical" evidence="11">
    <location>
        <begin position="92"/>
        <end position="109"/>
    </location>
</feature>
<evidence type="ECO:0000256" key="4">
    <source>
        <dbReference type="ARBA" id="ARBA00022606"/>
    </source>
</evidence>
<evidence type="ECO:0000256" key="11">
    <source>
        <dbReference type="SAM" id="Phobius"/>
    </source>
</evidence>
<evidence type="ECO:0000256" key="10">
    <source>
        <dbReference type="ARBA" id="ARBA00023170"/>
    </source>
</evidence>
<evidence type="ECO:0000256" key="2">
    <source>
        <dbReference type="ARBA" id="ARBA00008130"/>
    </source>
</evidence>
<organism evidence="12">
    <name type="scientific">viral metagenome</name>
    <dbReference type="NCBI Taxonomy" id="1070528"/>
    <lineage>
        <taxon>unclassified sequences</taxon>
        <taxon>metagenomes</taxon>
        <taxon>organismal metagenomes</taxon>
    </lineage>
</organism>
<keyword evidence="5 11" id="KW-0812">Transmembrane</keyword>
<dbReference type="Gene3D" id="1.20.1070.10">
    <property type="entry name" value="Rhodopsin 7-helix transmembrane proteins"/>
    <property type="match status" value="1"/>
</dbReference>
<feature type="transmembrane region" description="Helical" evidence="11">
    <location>
        <begin position="60"/>
        <end position="80"/>
    </location>
</feature>
<dbReference type="GO" id="GO:0016020">
    <property type="term" value="C:membrane"/>
    <property type="evidence" value="ECO:0007669"/>
    <property type="project" value="UniProtKB-SubCell"/>
</dbReference>
<dbReference type="GO" id="GO:0005216">
    <property type="term" value="F:monoatomic ion channel activity"/>
    <property type="evidence" value="ECO:0007669"/>
    <property type="project" value="InterPro"/>
</dbReference>
<dbReference type="PROSITE" id="PS00950">
    <property type="entry name" value="BACTERIAL_OPSIN_1"/>
    <property type="match status" value="1"/>
</dbReference>
<feature type="transmembrane region" description="Helical" evidence="11">
    <location>
        <begin position="167"/>
        <end position="188"/>
    </location>
</feature>
<keyword evidence="4" id="KW-0716">Sensory transduction</keyword>
<name>A0A6C0IQY2_9ZZZZ</name>
<dbReference type="InterPro" id="IPR018229">
    <property type="entry name" value="Rhodopsin_retinal_BS"/>
</dbReference>
<dbReference type="GO" id="GO:0007602">
    <property type="term" value="P:phototransduction"/>
    <property type="evidence" value="ECO:0007669"/>
    <property type="project" value="UniProtKB-KW"/>
</dbReference>
<dbReference type="GO" id="GO:0009881">
    <property type="term" value="F:photoreceptor activity"/>
    <property type="evidence" value="ECO:0007669"/>
    <property type="project" value="UniProtKB-KW"/>
</dbReference>
<comment type="similarity">
    <text evidence="2">Belongs to the archaeal/bacterial/fungal opsin family.</text>
</comment>
<proteinExistence type="inferred from homology"/>
<dbReference type="AlphaFoldDB" id="A0A6C0IQY2"/>
<feature type="transmembrane region" description="Helical" evidence="11">
    <location>
        <begin position="21"/>
        <end position="40"/>
    </location>
</feature>
<dbReference type="InterPro" id="IPR001425">
    <property type="entry name" value="Arc/bac/fun_rhodopsins"/>
</dbReference>
<dbReference type="SUPFAM" id="SSF81321">
    <property type="entry name" value="Family A G protein-coupled receptor-like"/>
    <property type="match status" value="1"/>
</dbReference>
<keyword evidence="10" id="KW-0675">Receptor</keyword>
<dbReference type="SMART" id="SM01021">
    <property type="entry name" value="Bac_rhodopsin"/>
    <property type="match status" value="1"/>
</dbReference>
<dbReference type="EMBL" id="MN740218">
    <property type="protein sequence ID" value="QHT94297.1"/>
    <property type="molecule type" value="Genomic_DNA"/>
</dbReference>
<accession>A0A6C0IQY2</accession>
<keyword evidence="6" id="KW-0681">Retinal protein</keyword>
<evidence type="ECO:0000256" key="9">
    <source>
        <dbReference type="ARBA" id="ARBA00023136"/>
    </source>
</evidence>
<dbReference type="Pfam" id="PF01036">
    <property type="entry name" value="Bac_rhodopsin"/>
    <property type="match status" value="1"/>
</dbReference>